<evidence type="ECO:0000256" key="3">
    <source>
        <dbReference type="PROSITE-ProRule" id="PRU00023"/>
    </source>
</evidence>
<dbReference type="InterPro" id="IPR001202">
    <property type="entry name" value="WW_dom"/>
</dbReference>
<sequence>MADDGATTGGEEWELRHDEQSGLAYYFNLRTGESSWEAPVLDSVVSTDPPSTASNWTEAFDEDGRVYYVNVETMETSWDSPPGYYASQKEEVSAPVAPASGRITKRPSTAEQMQRLNELLSGGGDDDDEEDGGEEGEDAGLDGLVVEAVAPGQSDVEIVAGGDDAGPEWMMFLNEGDGVPCYYNHITGECVWEPPPAFLAYHHQQQSADDPGMAKVETAANVEVDVDTTVALTATMLVVDDSLIDSHAPTSARPQTGSSSVPMLTPEFEDKVRRAIESVSKTPVGSSRLLLVRTPTLKRSDESQLSTGRKSRPPSSNGAIQRSTRAIEVSSVEPIGTEPQVVAQDVADDMEKEELVAESHPGEDLVVADCLDTVPLVAEPISADDNEPAKTEREDGRANAALLIQCLIRCFVARRRVAHKRQERQALAAFEDTRDPVDEVAPSSAQTRVEAIDDESLDTTSYALETPVVDEVEPASEGLLDGGADEVLPEPAHHATEAQESELELPIGDETLQPDAAIDQQSVIETEDQAENQADEATQDEREVDLGDLNDGIEAAAAIDAGTGGVEQMDRNEVTETEMATEVSDEMEAAEESTNKEVEGSTKQQDVEETQDQAVSTTTNGINEIESTDVIANEVNQPPEQFHAQETEVSMLKEEEEAHNSQSESSHELVGESMAPHLRSKTPGTPSARVHPSARQPSGRIPGITITTIKATSSTSKPALSVLDLTSYFPQRERSSFKPLTANPPEHAEDREGILRKKLPDLSSPNRVKPSPEEREEQRKERKRAIEAAKSLANAKKQQEMEEFRHLFSERVRVFALERQRILAEHAKEQTVPVEPAEQAKTDSAAFTITASGLMQVLEQYESITTPELTQEATKALQESIRTALEEDQLAVSLKDKRQDAISQRIKHGMACLTGLQSQIDAISTSLSNNQVSDTKNQFQASYLKRLWLEYAGLARSIGFSQDRFKAISSSDNTNAQWQRLAASFQHLKEPERSSRLLSSIARDESGDSIIHKASRRGHDAIVEFLLSDLKMDVNAVDNSVTRWTPLHEACQGGHVATVQLLLEKGAALDTFDYHGDSPLHVACRLGWPRVARLLITTGELEASESKKTSLKGLTWPELFNARNHSHHRAIDVATLPSLVDFLASYDQTLNGTDSSAADGSEHSSHRVSQSTSATTSPARRKKGQAKPKQKKFKPNFAHPAGAASFTLVNTR</sequence>
<evidence type="ECO:0000256" key="4">
    <source>
        <dbReference type="SAM" id="MobiDB-lite"/>
    </source>
</evidence>
<dbReference type="CDD" id="cd00201">
    <property type="entry name" value="WW"/>
    <property type="match status" value="3"/>
</dbReference>
<reference evidence="6" key="1">
    <citation type="submission" date="2019-03" db="EMBL/GenBank/DDBJ databases">
        <title>Long read genome sequence of the mycoparasitic Pythium oligandrum ATCC 38472 isolated from sugarbeet rhizosphere.</title>
        <authorList>
            <person name="Gaulin E."/>
        </authorList>
    </citation>
    <scope>NUCLEOTIDE SEQUENCE</scope>
    <source>
        <strain evidence="6">ATCC 38472_TT</strain>
    </source>
</reference>
<feature type="repeat" description="ANK" evidence="3">
    <location>
        <begin position="1075"/>
        <end position="1099"/>
    </location>
</feature>
<dbReference type="OrthoDB" id="539213at2759"/>
<dbReference type="PANTHER" id="PTHR12409:SF0">
    <property type="entry name" value="PREFOLDIN SUBUNIT 3"/>
    <property type="match status" value="1"/>
</dbReference>
<evidence type="ECO:0000259" key="5">
    <source>
        <dbReference type="PROSITE" id="PS50020"/>
    </source>
</evidence>
<feature type="region of interest" description="Disordered" evidence="4">
    <location>
        <begin position="119"/>
        <end position="139"/>
    </location>
</feature>
<dbReference type="SUPFAM" id="SSF51045">
    <property type="entry name" value="WW domain"/>
    <property type="match status" value="3"/>
</dbReference>
<evidence type="ECO:0000313" key="7">
    <source>
        <dbReference type="Proteomes" id="UP000794436"/>
    </source>
</evidence>
<dbReference type="Proteomes" id="UP000794436">
    <property type="component" value="Unassembled WGS sequence"/>
</dbReference>
<dbReference type="GO" id="GO:0006457">
    <property type="term" value="P:protein folding"/>
    <property type="evidence" value="ECO:0007669"/>
    <property type="project" value="InterPro"/>
</dbReference>
<feature type="domain" description="WW" evidence="5">
    <location>
        <begin position="50"/>
        <end position="83"/>
    </location>
</feature>
<feature type="region of interest" description="Disordered" evidence="4">
    <location>
        <begin position="1154"/>
        <end position="1199"/>
    </location>
</feature>
<dbReference type="Pfam" id="PF00397">
    <property type="entry name" value="WW"/>
    <property type="match status" value="2"/>
</dbReference>
<feature type="region of interest" description="Disordered" evidence="4">
    <location>
        <begin position="735"/>
        <end position="784"/>
    </location>
</feature>
<dbReference type="AlphaFoldDB" id="A0A8K1CBV2"/>
<feature type="region of interest" description="Disordered" evidence="4">
    <location>
        <begin position="579"/>
        <end position="624"/>
    </location>
</feature>
<evidence type="ECO:0000256" key="1">
    <source>
        <dbReference type="ARBA" id="ARBA00010048"/>
    </source>
</evidence>
<dbReference type="InterPro" id="IPR036020">
    <property type="entry name" value="WW_dom_sf"/>
</dbReference>
<feature type="region of interest" description="Disordered" evidence="4">
    <location>
        <begin position="650"/>
        <end position="703"/>
    </location>
</feature>
<dbReference type="Gene3D" id="2.20.70.10">
    <property type="match status" value="3"/>
</dbReference>
<feature type="compositionally biased region" description="Basic and acidic residues" evidence="4">
    <location>
        <begin position="746"/>
        <end position="760"/>
    </location>
</feature>
<comment type="caution">
    <text evidence="6">The sequence shown here is derived from an EMBL/GenBank/DDBJ whole genome shotgun (WGS) entry which is preliminary data.</text>
</comment>
<feature type="repeat" description="ANK" evidence="3">
    <location>
        <begin position="1042"/>
        <end position="1074"/>
    </location>
</feature>
<feature type="domain" description="WW" evidence="5">
    <location>
        <begin position="13"/>
        <end position="41"/>
    </location>
</feature>
<feature type="compositionally biased region" description="Polar residues" evidence="4">
    <location>
        <begin position="303"/>
        <end position="324"/>
    </location>
</feature>
<dbReference type="SMART" id="SM00248">
    <property type="entry name" value="ANK"/>
    <property type="match status" value="3"/>
</dbReference>
<dbReference type="InterPro" id="IPR036770">
    <property type="entry name" value="Ankyrin_rpt-contain_sf"/>
</dbReference>
<accession>A0A8K1CBV2</accession>
<dbReference type="InterPro" id="IPR016655">
    <property type="entry name" value="PFD3"/>
</dbReference>
<keyword evidence="7" id="KW-1185">Reference proteome</keyword>
<dbReference type="GO" id="GO:0007021">
    <property type="term" value="P:tubulin complex assembly"/>
    <property type="evidence" value="ECO:0007669"/>
    <property type="project" value="TreeGrafter"/>
</dbReference>
<feature type="compositionally biased region" description="Polar residues" evidence="4">
    <location>
        <begin position="612"/>
        <end position="622"/>
    </location>
</feature>
<feature type="compositionally biased region" description="Basic residues" evidence="4">
    <location>
        <begin position="1179"/>
        <end position="1194"/>
    </location>
</feature>
<protein>
    <recommendedName>
        <fullName evidence="5">WW domain-containing protein</fullName>
    </recommendedName>
</protein>
<dbReference type="GO" id="GO:0007017">
    <property type="term" value="P:microtubule-based process"/>
    <property type="evidence" value="ECO:0007669"/>
    <property type="project" value="TreeGrafter"/>
</dbReference>
<dbReference type="SMART" id="SM00456">
    <property type="entry name" value="WW"/>
    <property type="match status" value="3"/>
</dbReference>
<name>A0A8K1CBV2_PYTOL</name>
<dbReference type="InterPro" id="IPR002110">
    <property type="entry name" value="Ankyrin_rpt"/>
</dbReference>
<feature type="compositionally biased region" description="Basic and acidic residues" evidence="4">
    <location>
        <begin position="770"/>
        <end position="784"/>
    </location>
</feature>
<dbReference type="GO" id="GO:0016272">
    <property type="term" value="C:prefoldin complex"/>
    <property type="evidence" value="ECO:0007669"/>
    <property type="project" value="InterPro"/>
</dbReference>
<comment type="similarity">
    <text evidence="1">Belongs to the prefoldin subunit alpha family.</text>
</comment>
<keyword evidence="2" id="KW-0143">Chaperone</keyword>
<feature type="compositionally biased region" description="Basic and acidic residues" evidence="4">
    <location>
        <begin position="650"/>
        <end position="670"/>
    </location>
</feature>
<evidence type="ECO:0000313" key="6">
    <source>
        <dbReference type="EMBL" id="TMW60086.1"/>
    </source>
</evidence>
<dbReference type="GO" id="GO:0005737">
    <property type="term" value="C:cytoplasm"/>
    <property type="evidence" value="ECO:0007669"/>
    <property type="project" value="TreeGrafter"/>
</dbReference>
<dbReference type="PROSITE" id="PS50088">
    <property type="entry name" value="ANK_REPEAT"/>
    <property type="match status" value="2"/>
</dbReference>
<dbReference type="Pfam" id="PF12796">
    <property type="entry name" value="Ank_2"/>
    <property type="match status" value="1"/>
</dbReference>
<dbReference type="PROSITE" id="PS50020">
    <property type="entry name" value="WW_DOMAIN_2"/>
    <property type="match status" value="3"/>
</dbReference>
<dbReference type="EMBL" id="SPLM01000108">
    <property type="protein sequence ID" value="TMW60086.1"/>
    <property type="molecule type" value="Genomic_DNA"/>
</dbReference>
<evidence type="ECO:0000256" key="2">
    <source>
        <dbReference type="ARBA" id="ARBA00023186"/>
    </source>
</evidence>
<proteinExistence type="inferred from homology"/>
<dbReference type="SUPFAM" id="SSF48403">
    <property type="entry name" value="Ankyrin repeat"/>
    <property type="match status" value="1"/>
</dbReference>
<feature type="region of interest" description="Disordered" evidence="4">
    <location>
        <begin position="290"/>
        <end position="326"/>
    </location>
</feature>
<gene>
    <name evidence="6" type="ORF">Poli38472_000128</name>
</gene>
<dbReference type="PANTHER" id="PTHR12409">
    <property type="entry name" value="PREFOLDIN SUBUNIT 3"/>
    <property type="match status" value="1"/>
</dbReference>
<feature type="compositionally biased region" description="Acidic residues" evidence="4">
    <location>
        <begin position="124"/>
        <end position="139"/>
    </location>
</feature>
<dbReference type="PROSITE" id="PS50297">
    <property type="entry name" value="ANK_REP_REGION"/>
    <property type="match status" value="2"/>
</dbReference>
<dbReference type="Gene3D" id="1.25.40.20">
    <property type="entry name" value="Ankyrin repeat-containing domain"/>
    <property type="match status" value="1"/>
</dbReference>
<organism evidence="6 7">
    <name type="scientific">Pythium oligandrum</name>
    <name type="common">Mycoparasitic fungus</name>
    <dbReference type="NCBI Taxonomy" id="41045"/>
    <lineage>
        <taxon>Eukaryota</taxon>
        <taxon>Sar</taxon>
        <taxon>Stramenopiles</taxon>
        <taxon>Oomycota</taxon>
        <taxon>Peronosporomycetes</taxon>
        <taxon>Pythiales</taxon>
        <taxon>Pythiaceae</taxon>
        <taxon>Pythium</taxon>
    </lineage>
</organism>
<keyword evidence="3" id="KW-0040">ANK repeat</keyword>
<dbReference type="GO" id="GO:0015631">
    <property type="term" value="F:tubulin binding"/>
    <property type="evidence" value="ECO:0007669"/>
    <property type="project" value="TreeGrafter"/>
</dbReference>
<feature type="compositionally biased region" description="Polar residues" evidence="4">
    <location>
        <begin position="1167"/>
        <end position="1177"/>
    </location>
</feature>
<feature type="domain" description="WW" evidence="5">
    <location>
        <begin position="163"/>
        <end position="197"/>
    </location>
</feature>
<dbReference type="PROSITE" id="PS50096">
    <property type="entry name" value="IQ"/>
    <property type="match status" value="1"/>
</dbReference>